<evidence type="ECO:0000313" key="10">
    <source>
        <dbReference type="Proteomes" id="UP000734854"/>
    </source>
</evidence>
<keyword evidence="10" id="KW-1185">Reference proteome</keyword>
<dbReference type="PANTHER" id="PTHR45637">
    <property type="entry name" value="FLIPPASE KINASE 1-RELATED"/>
    <property type="match status" value="1"/>
</dbReference>
<keyword evidence="5" id="KW-0418">Kinase</keyword>
<dbReference type="GO" id="GO:0004674">
    <property type="term" value="F:protein serine/threonine kinase activity"/>
    <property type="evidence" value="ECO:0007669"/>
    <property type="project" value="UniProtKB-KW"/>
</dbReference>
<reference evidence="9 10" key="1">
    <citation type="submission" date="2020-08" db="EMBL/GenBank/DDBJ databases">
        <title>Plant Genome Project.</title>
        <authorList>
            <person name="Zhang R.-G."/>
        </authorList>
    </citation>
    <scope>NUCLEOTIDE SEQUENCE [LARGE SCALE GENOMIC DNA]</scope>
    <source>
        <tissue evidence="9">Rhizome</tissue>
    </source>
</reference>
<evidence type="ECO:0000313" key="9">
    <source>
        <dbReference type="EMBL" id="KAG6474228.1"/>
    </source>
</evidence>
<dbReference type="EMBL" id="JACMSC010000019">
    <property type="protein sequence ID" value="KAG6474228.1"/>
    <property type="molecule type" value="Genomic_DNA"/>
</dbReference>
<keyword evidence="2" id="KW-0723">Serine/threonine-protein kinase</keyword>
<evidence type="ECO:0000256" key="1">
    <source>
        <dbReference type="ARBA" id="ARBA00012513"/>
    </source>
</evidence>
<evidence type="ECO:0000256" key="4">
    <source>
        <dbReference type="ARBA" id="ARBA00022741"/>
    </source>
</evidence>
<keyword evidence="4" id="KW-0547">Nucleotide-binding</keyword>
<comment type="catalytic activity">
    <reaction evidence="7">
        <text>L-threonyl-[protein] + ATP = O-phospho-L-threonyl-[protein] + ADP + H(+)</text>
        <dbReference type="Rhea" id="RHEA:46608"/>
        <dbReference type="Rhea" id="RHEA-COMP:11060"/>
        <dbReference type="Rhea" id="RHEA-COMP:11605"/>
        <dbReference type="ChEBI" id="CHEBI:15378"/>
        <dbReference type="ChEBI" id="CHEBI:30013"/>
        <dbReference type="ChEBI" id="CHEBI:30616"/>
        <dbReference type="ChEBI" id="CHEBI:61977"/>
        <dbReference type="ChEBI" id="CHEBI:456216"/>
        <dbReference type="EC" id="2.7.11.1"/>
    </reaction>
</comment>
<evidence type="ECO:0000256" key="6">
    <source>
        <dbReference type="ARBA" id="ARBA00022840"/>
    </source>
</evidence>
<evidence type="ECO:0000256" key="8">
    <source>
        <dbReference type="ARBA" id="ARBA00048679"/>
    </source>
</evidence>
<evidence type="ECO:0000256" key="5">
    <source>
        <dbReference type="ARBA" id="ARBA00022777"/>
    </source>
</evidence>
<sequence length="87" mass="9922">METDLRVPEIQSLSDLPVDEVSLAARQLRHGLLNRDPVNRLGSKTGANEIKQHSFFREMNWPLIRCMLEVPLQVTGREPDSKVKDAQ</sequence>
<dbReference type="AlphaFoldDB" id="A0A8J5EUX7"/>
<protein>
    <recommendedName>
        <fullName evidence="1">non-specific serine/threonine protein kinase</fullName>
        <ecNumber evidence="1">2.7.11.1</ecNumber>
    </recommendedName>
</protein>
<name>A0A8J5EUX7_ZINOF</name>
<comment type="catalytic activity">
    <reaction evidence="8">
        <text>L-seryl-[protein] + ATP = O-phospho-L-seryl-[protein] + ADP + H(+)</text>
        <dbReference type="Rhea" id="RHEA:17989"/>
        <dbReference type="Rhea" id="RHEA-COMP:9863"/>
        <dbReference type="Rhea" id="RHEA-COMP:11604"/>
        <dbReference type="ChEBI" id="CHEBI:15378"/>
        <dbReference type="ChEBI" id="CHEBI:29999"/>
        <dbReference type="ChEBI" id="CHEBI:30616"/>
        <dbReference type="ChEBI" id="CHEBI:83421"/>
        <dbReference type="ChEBI" id="CHEBI:456216"/>
        <dbReference type="EC" id="2.7.11.1"/>
    </reaction>
</comment>
<keyword evidence="6" id="KW-0067">ATP-binding</keyword>
<keyword evidence="3" id="KW-0808">Transferase</keyword>
<dbReference type="Proteomes" id="UP000734854">
    <property type="component" value="Unassembled WGS sequence"/>
</dbReference>
<evidence type="ECO:0000256" key="2">
    <source>
        <dbReference type="ARBA" id="ARBA00022527"/>
    </source>
</evidence>
<organism evidence="9 10">
    <name type="scientific">Zingiber officinale</name>
    <name type="common">Ginger</name>
    <name type="synonym">Amomum zingiber</name>
    <dbReference type="NCBI Taxonomy" id="94328"/>
    <lineage>
        <taxon>Eukaryota</taxon>
        <taxon>Viridiplantae</taxon>
        <taxon>Streptophyta</taxon>
        <taxon>Embryophyta</taxon>
        <taxon>Tracheophyta</taxon>
        <taxon>Spermatophyta</taxon>
        <taxon>Magnoliopsida</taxon>
        <taxon>Liliopsida</taxon>
        <taxon>Zingiberales</taxon>
        <taxon>Zingiberaceae</taxon>
        <taxon>Zingiber</taxon>
    </lineage>
</organism>
<proteinExistence type="predicted"/>
<dbReference type="EC" id="2.7.11.1" evidence="1"/>
<dbReference type="InterPro" id="IPR011009">
    <property type="entry name" value="Kinase-like_dom_sf"/>
</dbReference>
<comment type="caution">
    <text evidence="9">The sequence shown here is derived from an EMBL/GenBank/DDBJ whole genome shotgun (WGS) entry which is preliminary data.</text>
</comment>
<evidence type="ECO:0000256" key="7">
    <source>
        <dbReference type="ARBA" id="ARBA00047899"/>
    </source>
</evidence>
<gene>
    <name evidence="9" type="ORF">ZIOFF_068152</name>
</gene>
<evidence type="ECO:0000256" key="3">
    <source>
        <dbReference type="ARBA" id="ARBA00022679"/>
    </source>
</evidence>
<dbReference type="SUPFAM" id="SSF56112">
    <property type="entry name" value="Protein kinase-like (PK-like)"/>
    <property type="match status" value="1"/>
</dbReference>
<dbReference type="Gene3D" id="1.10.510.10">
    <property type="entry name" value="Transferase(Phosphotransferase) domain 1"/>
    <property type="match status" value="1"/>
</dbReference>
<accession>A0A8J5EUX7</accession>
<dbReference type="GO" id="GO:0005524">
    <property type="term" value="F:ATP binding"/>
    <property type="evidence" value="ECO:0007669"/>
    <property type="project" value="UniProtKB-KW"/>
</dbReference>